<keyword evidence="1" id="KW-0472">Membrane</keyword>
<evidence type="ECO:0000313" key="2">
    <source>
        <dbReference type="EMBL" id="RNJ26981.1"/>
    </source>
</evidence>
<evidence type="ECO:0000256" key="1">
    <source>
        <dbReference type="SAM" id="Phobius"/>
    </source>
</evidence>
<dbReference type="EMBL" id="RJJC01000001">
    <property type="protein sequence ID" value="RNJ26981.1"/>
    <property type="molecule type" value="Genomic_DNA"/>
</dbReference>
<dbReference type="Proteomes" id="UP000270581">
    <property type="component" value="Unassembled WGS sequence"/>
</dbReference>
<comment type="caution">
    <text evidence="2">The sequence shown here is derived from an EMBL/GenBank/DDBJ whole genome shotgun (WGS) entry which is preliminary data.</text>
</comment>
<feature type="transmembrane region" description="Helical" evidence="1">
    <location>
        <begin position="48"/>
        <end position="70"/>
    </location>
</feature>
<dbReference type="RefSeq" id="WP_075937035.1">
    <property type="nucleotide sequence ID" value="NZ_BDJH01000002.1"/>
</dbReference>
<evidence type="ECO:0000313" key="3">
    <source>
        <dbReference type="Proteomes" id="UP000270581"/>
    </source>
</evidence>
<proteinExistence type="predicted"/>
<feature type="transmembrane region" description="Helical" evidence="1">
    <location>
        <begin position="20"/>
        <end position="41"/>
    </location>
</feature>
<keyword evidence="3" id="KW-1185">Reference proteome</keyword>
<gene>
    <name evidence="2" type="ORF">Nmn1133_09995</name>
</gene>
<keyword evidence="1" id="KW-1133">Transmembrane helix</keyword>
<organism evidence="2 3">
    <name type="scientific">Halosegnis longus</name>
    <dbReference type="NCBI Taxonomy" id="2216012"/>
    <lineage>
        <taxon>Archaea</taxon>
        <taxon>Methanobacteriati</taxon>
        <taxon>Methanobacteriota</taxon>
        <taxon>Stenosarchaea group</taxon>
        <taxon>Halobacteria</taxon>
        <taxon>Halobacteriales</taxon>
        <taxon>Natronomonadaceae</taxon>
        <taxon>Halosegnis</taxon>
    </lineage>
</organism>
<keyword evidence="1" id="KW-0812">Transmembrane</keyword>
<dbReference type="AlphaFoldDB" id="A0AAJ4RA57"/>
<sequence>MDELLDVMDIAADAGLEGALTWLFRLVGLLAILAGIALFVVTDVTVLVPAALVVVGLLLVIVPGILVQVAEVAG</sequence>
<reference evidence="2 3" key="1">
    <citation type="submission" date="2018-11" db="EMBL/GenBank/DDBJ databases">
        <title>Genome sequences of Natronomonas sp. CBA1133.</title>
        <authorList>
            <person name="Roh S.W."/>
            <person name="Cha I.-T."/>
        </authorList>
    </citation>
    <scope>NUCLEOTIDE SEQUENCE [LARGE SCALE GENOMIC DNA]</scope>
    <source>
        <strain evidence="2 3">CBA1133</strain>
    </source>
</reference>
<protein>
    <submittedName>
        <fullName evidence="2">Uncharacterized protein</fullName>
    </submittedName>
</protein>
<accession>A0AAJ4RA57</accession>
<name>A0AAJ4RA57_9EURY</name>